<keyword evidence="4" id="KW-0812">Transmembrane</keyword>
<organism evidence="12 13">
    <name type="scientific">Sporothrix epigloea</name>
    <dbReference type="NCBI Taxonomy" id="1892477"/>
    <lineage>
        <taxon>Eukaryota</taxon>
        <taxon>Fungi</taxon>
        <taxon>Dikarya</taxon>
        <taxon>Ascomycota</taxon>
        <taxon>Pezizomycotina</taxon>
        <taxon>Sordariomycetes</taxon>
        <taxon>Sordariomycetidae</taxon>
        <taxon>Ophiostomatales</taxon>
        <taxon>Ophiostomataceae</taxon>
        <taxon>Sporothrix</taxon>
    </lineage>
</organism>
<evidence type="ECO:0000256" key="3">
    <source>
        <dbReference type="ARBA" id="ARBA00022448"/>
    </source>
</evidence>
<dbReference type="InterPro" id="IPR019529">
    <property type="entry name" value="Syntaxin-18_N"/>
</dbReference>
<evidence type="ECO:0000256" key="10">
    <source>
        <dbReference type="SAM" id="MobiDB-lite"/>
    </source>
</evidence>
<dbReference type="EMBL" id="CAWUON010000007">
    <property type="protein sequence ID" value="CAK7264639.1"/>
    <property type="molecule type" value="Genomic_DNA"/>
</dbReference>
<evidence type="ECO:0000313" key="12">
    <source>
        <dbReference type="EMBL" id="CAK7264639.1"/>
    </source>
</evidence>
<evidence type="ECO:0000256" key="2">
    <source>
        <dbReference type="ARBA" id="ARBA00009063"/>
    </source>
</evidence>
<evidence type="ECO:0000256" key="7">
    <source>
        <dbReference type="ARBA" id="ARBA00023054"/>
    </source>
</evidence>
<dbReference type="PANTHER" id="PTHR15959:SF0">
    <property type="entry name" value="SYNTAXIN-18"/>
    <property type="match status" value="1"/>
</dbReference>
<dbReference type="PANTHER" id="PTHR15959">
    <property type="entry name" value="SYNTAXIN-18"/>
    <property type="match status" value="1"/>
</dbReference>
<accession>A0ABP0D8V8</accession>
<comment type="subcellular location">
    <subcellularLocation>
        <location evidence="1">Membrane</location>
        <topology evidence="1">Single-pass type IV membrane protein</topology>
    </subcellularLocation>
</comment>
<keyword evidence="6" id="KW-1133">Transmembrane helix</keyword>
<proteinExistence type="inferred from homology"/>
<dbReference type="Gene3D" id="1.20.5.110">
    <property type="match status" value="1"/>
</dbReference>
<evidence type="ECO:0000259" key="11">
    <source>
        <dbReference type="Pfam" id="PF10496"/>
    </source>
</evidence>
<gene>
    <name evidence="12" type="ORF">SEPCBS119000_001100</name>
</gene>
<keyword evidence="13" id="KW-1185">Reference proteome</keyword>
<evidence type="ECO:0000256" key="8">
    <source>
        <dbReference type="ARBA" id="ARBA00023136"/>
    </source>
</evidence>
<comment type="caution">
    <text evidence="12">The sequence shown here is derived from an EMBL/GenBank/DDBJ whole genome shotgun (WGS) entry which is preliminary data.</text>
</comment>
<name>A0ABP0D8V8_9PEZI</name>
<evidence type="ECO:0000256" key="4">
    <source>
        <dbReference type="ARBA" id="ARBA00022692"/>
    </source>
</evidence>
<evidence type="ECO:0000256" key="5">
    <source>
        <dbReference type="ARBA" id="ARBA00022927"/>
    </source>
</evidence>
<keyword evidence="5" id="KW-0653">Protein transport</keyword>
<feature type="compositionally biased region" description="Basic residues" evidence="10">
    <location>
        <begin position="67"/>
        <end position="80"/>
    </location>
</feature>
<sequence>MYTQDLTPIFNQLLKGKEGTSTRKARFDVQQTKGFLKEAYRINEHIATLSRQLADVRQAYLSTAPPRRVHHRHNHKHHSPSHYNDDGSAPTSLTDAQREDIDANAKRLLRDLNAAIRALAEAETLHQETQRALTRKKYAGGSFRLAGLGATAKSSEQTAAEEAQKQPAAHHESILWYLRQRLQACGEAQQTMMEARLARMVIETTAASQKHALVAGTLSHSAVGAGAGAGAGARLAAPVSQSASSRAGGTQASAVAVQEEAGPAGEPFLQSGGSNLTAEQVQLFERGNQDMLKHYETTLDKVRAAEQSLIEISELQTMLVSNLELQSAPVDQMIADSVSTAENVDRGNRELKKALERPSMARYTFYAASSLCLFVVVWDFFI</sequence>
<reference evidence="12 13" key="1">
    <citation type="submission" date="2024-01" db="EMBL/GenBank/DDBJ databases">
        <authorList>
            <person name="Allen C."/>
            <person name="Tagirdzhanova G."/>
        </authorList>
    </citation>
    <scope>NUCLEOTIDE SEQUENCE [LARGE SCALE GENOMIC DNA]</scope>
    <source>
        <strain evidence="12 13">CBS 119000</strain>
    </source>
</reference>
<feature type="region of interest" description="Disordered" evidence="10">
    <location>
        <begin position="65"/>
        <end position="93"/>
    </location>
</feature>
<evidence type="ECO:0000256" key="6">
    <source>
        <dbReference type="ARBA" id="ARBA00022989"/>
    </source>
</evidence>
<keyword evidence="7 9" id="KW-0175">Coiled coil</keyword>
<dbReference type="Proteomes" id="UP001642502">
    <property type="component" value="Unassembled WGS sequence"/>
</dbReference>
<evidence type="ECO:0000256" key="1">
    <source>
        <dbReference type="ARBA" id="ARBA00004211"/>
    </source>
</evidence>
<keyword evidence="8" id="KW-0472">Membrane</keyword>
<keyword evidence="3" id="KW-0813">Transport</keyword>
<comment type="similarity">
    <text evidence="2">Belongs to the syntaxin family.</text>
</comment>
<evidence type="ECO:0000313" key="13">
    <source>
        <dbReference type="Proteomes" id="UP001642502"/>
    </source>
</evidence>
<feature type="domain" description="SNARE-complex protein Syntaxin-18 N-terminal" evidence="11">
    <location>
        <begin position="5"/>
        <end position="67"/>
    </location>
</feature>
<protein>
    <recommendedName>
        <fullName evidence="11">SNARE-complex protein Syntaxin-18 N-terminal domain-containing protein</fullName>
    </recommendedName>
</protein>
<evidence type="ECO:0000256" key="9">
    <source>
        <dbReference type="SAM" id="Coils"/>
    </source>
</evidence>
<dbReference type="Pfam" id="PF10496">
    <property type="entry name" value="Syntaxin-18_N"/>
    <property type="match status" value="1"/>
</dbReference>
<feature type="coiled-coil region" evidence="9">
    <location>
        <begin position="105"/>
        <end position="132"/>
    </location>
</feature>